<dbReference type="EMBL" id="CAKKNE010000004">
    <property type="protein sequence ID" value="CAH0373338.1"/>
    <property type="molecule type" value="Genomic_DNA"/>
</dbReference>
<keyword evidence="2" id="KW-0813">Transport</keyword>
<dbReference type="AlphaFoldDB" id="A0A8J2SMT3"/>
<dbReference type="GO" id="GO:0005886">
    <property type="term" value="C:plasma membrane"/>
    <property type="evidence" value="ECO:0007669"/>
    <property type="project" value="UniProtKB-SubCell"/>
</dbReference>
<keyword evidence="4 7" id="KW-0812">Transmembrane</keyword>
<evidence type="ECO:0000256" key="7">
    <source>
        <dbReference type="SAM" id="Phobius"/>
    </source>
</evidence>
<evidence type="ECO:0000256" key="2">
    <source>
        <dbReference type="ARBA" id="ARBA00022448"/>
    </source>
</evidence>
<feature type="transmembrane region" description="Helical" evidence="7">
    <location>
        <begin position="315"/>
        <end position="336"/>
    </location>
</feature>
<name>A0A8J2SMT3_9STRA</name>
<feature type="transmembrane region" description="Helical" evidence="7">
    <location>
        <begin position="110"/>
        <end position="133"/>
    </location>
</feature>
<dbReference type="SUPFAM" id="SSF103473">
    <property type="entry name" value="MFS general substrate transporter"/>
    <property type="match status" value="1"/>
</dbReference>
<dbReference type="Pfam" id="PF07690">
    <property type="entry name" value="MFS_1"/>
    <property type="match status" value="1"/>
</dbReference>
<dbReference type="InterPro" id="IPR036259">
    <property type="entry name" value="MFS_trans_sf"/>
</dbReference>
<accession>A0A8J2SMT3</accession>
<keyword evidence="5 7" id="KW-1133">Transmembrane helix</keyword>
<dbReference type="InterPro" id="IPR011701">
    <property type="entry name" value="MFS"/>
</dbReference>
<feature type="transmembrane region" description="Helical" evidence="7">
    <location>
        <begin position="87"/>
        <end position="104"/>
    </location>
</feature>
<evidence type="ECO:0000256" key="6">
    <source>
        <dbReference type="ARBA" id="ARBA00023136"/>
    </source>
</evidence>
<keyword evidence="3" id="KW-1003">Cell membrane</keyword>
<dbReference type="OrthoDB" id="566532at2759"/>
<dbReference type="InterPro" id="IPR050171">
    <property type="entry name" value="MFS_Transporters"/>
</dbReference>
<dbReference type="PANTHER" id="PTHR23517">
    <property type="entry name" value="RESISTANCE PROTEIN MDTM, PUTATIVE-RELATED-RELATED"/>
    <property type="match status" value="1"/>
</dbReference>
<keyword evidence="9" id="KW-1185">Reference proteome</keyword>
<feature type="transmembrane region" description="Helical" evidence="7">
    <location>
        <begin position="12"/>
        <end position="37"/>
    </location>
</feature>
<dbReference type="Proteomes" id="UP000789595">
    <property type="component" value="Unassembled WGS sequence"/>
</dbReference>
<comment type="subcellular location">
    <subcellularLocation>
        <location evidence="1">Cell membrane</location>
        <topology evidence="1">Multi-pass membrane protein</topology>
    </subcellularLocation>
</comment>
<feature type="transmembrane region" description="Helical" evidence="7">
    <location>
        <begin position="488"/>
        <end position="510"/>
    </location>
</feature>
<evidence type="ECO:0000256" key="4">
    <source>
        <dbReference type="ARBA" id="ARBA00022692"/>
    </source>
</evidence>
<dbReference type="PANTHER" id="PTHR23517:SF3">
    <property type="entry name" value="INTEGRAL MEMBRANE TRANSPORT PROTEIN"/>
    <property type="match status" value="1"/>
</dbReference>
<feature type="transmembrane region" description="Helical" evidence="7">
    <location>
        <begin position="57"/>
        <end position="78"/>
    </location>
</feature>
<evidence type="ECO:0000256" key="1">
    <source>
        <dbReference type="ARBA" id="ARBA00004651"/>
    </source>
</evidence>
<feature type="transmembrane region" description="Helical" evidence="7">
    <location>
        <begin position="189"/>
        <end position="207"/>
    </location>
</feature>
<gene>
    <name evidence="8" type="ORF">PECAL_4P05280</name>
</gene>
<evidence type="ECO:0000313" key="8">
    <source>
        <dbReference type="EMBL" id="CAH0373338.1"/>
    </source>
</evidence>
<dbReference type="Gene3D" id="1.20.1250.20">
    <property type="entry name" value="MFS general substrate transporter like domains"/>
    <property type="match status" value="1"/>
</dbReference>
<reference evidence="8" key="1">
    <citation type="submission" date="2021-11" db="EMBL/GenBank/DDBJ databases">
        <authorList>
            <consortium name="Genoscope - CEA"/>
            <person name="William W."/>
        </authorList>
    </citation>
    <scope>NUCLEOTIDE SEQUENCE</scope>
</reference>
<comment type="caution">
    <text evidence="8">The sequence shown here is derived from an EMBL/GenBank/DDBJ whole genome shotgun (WGS) entry which is preliminary data.</text>
</comment>
<evidence type="ECO:0000256" key="3">
    <source>
        <dbReference type="ARBA" id="ARBA00022475"/>
    </source>
</evidence>
<protein>
    <submittedName>
        <fullName evidence="8">Uncharacterized protein</fullName>
    </submittedName>
</protein>
<evidence type="ECO:0000313" key="9">
    <source>
        <dbReference type="Proteomes" id="UP000789595"/>
    </source>
</evidence>
<organism evidence="8 9">
    <name type="scientific">Pelagomonas calceolata</name>
    <dbReference type="NCBI Taxonomy" id="35677"/>
    <lineage>
        <taxon>Eukaryota</taxon>
        <taxon>Sar</taxon>
        <taxon>Stramenopiles</taxon>
        <taxon>Ochrophyta</taxon>
        <taxon>Pelagophyceae</taxon>
        <taxon>Pelagomonadales</taxon>
        <taxon>Pelagomonadaceae</taxon>
        <taxon>Pelagomonas</taxon>
    </lineage>
</organism>
<sequence length="539" mass="57596">MTAAAKFRDNVVAFTALPNSVRLVLLLVFLNSFRSFGLRFVQQLYLTNEFGHDDLEAASVLGTSASLHVAFGLIGAVLTDAVGVRRVALTALSVSVVGRGLLAFGRSRTAIHAAFYLFSPAGEALLATGLYRVALKKLTTPKTRAFAFAVEYATFNLSGALADVCIDAFRRRGDALLFGEVYTPTRQFLVLTFVVVCASWLLVALHLRDESVVEADDGSPVASAPPPTSYSLTAWRAWQTREAARQAATLRVVASHAGGRPSAKWSDVAATLRTREIWRVVAMSLAVFGVAKQWTEVDQLLPPFLERQFGEGGGIFLVHSVGMWGCFLLPPIVAAFTSDSEAFRIIVPGVWIMATSPIAMIVSPTAPGAVVWEAWLTAGEVLWSPRQQAWAVSLAPPGREGLFLALASLKDLFLAWPSTVLVGWLNREFNPNCPGCRDELGRFCAVAAGDACVSAAGGTCAAALSPSCPAACPACPGFTDTAPDPRTVWLVVLALSLTSPLLIVAGLPFLRDGVLSFGRDACGTNDDEERKPLLEEPKV</sequence>
<proteinExistence type="predicted"/>
<evidence type="ECO:0000256" key="5">
    <source>
        <dbReference type="ARBA" id="ARBA00022989"/>
    </source>
</evidence>
<dbReference type="GO" id="GO:0022857">
    <property type="term" value="F:transmembrane transporter activity"/>
    <property type="evidence" value="ECO:0007669"/>
    <property type="project" value="InterPro"/>
</dbReference>
<feature type="transmembrane region" description="Helical" evidence="7">
    <location>
        <begin position="343"/>
        <end position="362"/>
    </location>
</feature>
<keyword evidence="6 7" id="KW-0472">Membrane</keyword>
<feature type="transmembrane region" description="Helical" evidence="7">
    <location>
        <begin position="145"/>
        <end position="169"/>
    </location>
</feature>